<keyword evidence="4" id="KW-1185">Reference proteome</keyword>
<feature type="region of interest" description="Disordered" evidence="1">
    <location>
        <begin position="117"/>
        <end position="181"/>
    </location>
</feature>
<dbReference type="CDD" id="cd20273">
    <property type="entry name" value="Complex1_LYR_unchar"/>
    <property type="match status" value="1"/>
</dbReference>
<dbReference type="EMBL" id="JAOQAZ010000017">
    <property type="protein sequence ID" value="KAJ4257523.1"/>
    <property type="molecule type" value="Genomic_DNA"/>
</dbReference>
<name>A0A9W8RWV6_9HYPO</name>
<sequence length="416" mass="47734">MPMPNPHTSIPAFLPPLHLYRNLLRESSYLPPAFGPVVTSLIRTRFRSHRKPNRLQDVHLAKAARALRKITAANMGDRKHMESLMMQAFGRKGARRRSLFAEFYKLQPSDSNALEALINNTDKKSPNRNTAKPRKTAERNKTSPNKPESKNTDATSTEEQRTQTTSSRVRGKPKPLKPPFYDKWDTAKLNKLFLSQRNLQKTADLPWPKRDHKSLLSDIQIPETNIWGKPPSERVVQARRADFWKRSLVKGMPPVPYSEWELLGRLAKGLQEEDGWKVPERRPAAKPIHAPEPKSSDLGWDWEKYATLPASKIKRKRHSFTLPYLENAPSGTEPYNQRYKMAVLSPRWWRRAYLRIWQFTPAESPDSKPQREKYVWGHLTAPATSPTKAQLKVFEGVDSKGMKLATSTPPATARES</sequence>
<gene>
    <name evidence="3" type="ORF">NW762_008647</name>
</gene>
<protein>
    <recommendedName>
        <fullName evidence="2">LYR motif-containing protein Cup1-like N-terminal domain-containing protein</fullName>
    </recommendedName>
</protein>
<organism evidence="3 4">
    <name type="scientific">Fusarium torreyae</name>
    <dbReference type="NCBI Taxonomy" id="1237075"/>
    <lineage>
        <taxon>Eukaryota</taxon>
        <taxon>Fungi</taxon>
        <taxon>Dikarya</taxon>
        <taxon>Ascomycota</taxon>
        <taxon>Pezizomycotina</taxon>
        <taxon>Sordariomycetes</taxon>
        <taxon>Hypocreomycetidae</taxon>
        <taxon>Hypocreales</taxon>
        <taxon>Nectriaceae</taxon>
        <taxon>Fusarium</taxon>
    </lineage>
</organism>
<evidence type="ECO:0000313" key="3">
    <source>
        <dbReference type="EMBL" id="KAJ4257523.1"/>
    </source>
</evidence>
<accession>A0A9W8RWV6</accession>
<dbReference type="InterPro" id="IPR046896">
    <property type="entry name" value="Cup1-like_N"/>
</dbReference>
<feature type="compositionally biased region" description="Basic and acidic residues" evidence="1">
    <location>
        <begin position="135"/>
        <end position="151"/>
    </location>
</feature>
<dbReference type="OrthoDB" id="5521299at2759"/>
<reference evidence="3" key="1">
    <citation type="submission" date="2022-09" db="EMBL/GenBank/DDBJ databases">
        <title>Fusarium specimens isolated from Avocado Roots.</title>
        <authorList>
            <person name="Stajich J."/>
            <person name="Roper C."/>
            <person name="Heimlech-Rivalta G."/>
        </authorList>
    </citation>
    <scope>NUCLEOTIDE SEQUENCE</scope>
    <source>
        <strain evidence="3">CF00136</strain>
    </source>
</reference>
<evidence type="ECO:0000313" key="4">
    <source>
        <dbReference type="Proteomes" id="UP001152049"/>
    </source>
</evidence>
<comment type="caution">
    <text evidence="3">The sequence shown here is derived from an EMBL/GenBank/DDBJ whole genome shotgun (WGS) entry which is preliminary data.</text>
</comment>
<dbReference type="Proteomes" id="UP001152049">
    <property type="component" value="Unassembled WGS sequence"/>
</dbReference>
<evidence type="ECO:0000259" key="2">
    <source>
        <dbReference type="Pfam" id="PF20263"/>
    </source>
</evidence>
<feature type="domain" description="LYR motif-containing protein Cup1-like N-terminal" evidence="2">
    <location>
        <begin position="19"/>
        <end position="99"/>
    </location>
</feature>
<dbReference type="Pfam" id="PF20263">
    <property type="entry name" value="LYRM2-like"/>
    <property type="match status" value="1"/>
</dbReference>
<proteinExistence type="predicted"/>
<evidence type="ECO:0000256" key="1">
    <source>
        <dbReference type="SAM" id="MobiDB-lite"/>
    </source>
</evidence>
<dbReference type="AlphaFoldDB" id="A0A9W8RWV6"/>